<dbReference type="AlphaFoldDB" id="A5DFQ7"/>
<dbReference type="InterPro" id="IPR035999">
    <property type="entry name" value="Sec7_dom_sf"/>
</dbReference>
<feature type="domain" description="SEC7" evidence="1">
    <location>
        <begin position="192"/>
        <end position="233"/>
    </location>
</feature>
<dbReference type="VEuPathDB" id="FungiDB:PGUG_02108"/>
<dbReference type="Proteomes" id="UP000001997">
    <property type="component" value="Unassembled WGS sequence"/>
</dbReference>
<dbReference type="PANTHER" id="PTHR10663">
    <property type="entry name" value="GUANYL-NUCLEOTIDE EXCHANGE FACTOR"/>
    <property type="match status" value="1"/>
</dbReference>
<dbReference type="GO" id="GO:0032012">
    <property type="term" value="P:regulation of ARF protein signal transduction"/>
    <property type="evidence" value="ECO:0007669"/>
    <property type="project" value="InterPro"/>
</dbReference>
<evidence type="ECO:0000259" key="2">
    <source>
        <dbReference type="Pfam" id="PF12783"/>
    </source>
</evidence>
<dbReference type="HOGENOM" id="CLU_1180589_0_0_1"/>
<evidence type="ECO:0000259" key="1">
    <source>
        <dbReference type="Pfam" id="PF01369"/>
    </source>
</evidence>
<dbReference type="GeneID" id="5128212"/>
<organism evidence="3 4">
    <name type="scientific">Meyerozyma guilliermondii (strain ATCC 6260 / CBS 566 / DSM 6381 / JCM 1539 / NBRC 10279 / NRRL Y-324)</name>
    <name type="common">Yeast</name>
    <name type="synonym">Candida guilliermondii</name>
    <dbReference type="NCBI Taxonomy" id="294746"/>
    <lineage>
        <taxon>Eukaryota</taxon>
        <taxon>Fungi</taxon>
        <taxon>Dikarya</taxon>
        <taxon>Ascomycota</taxon>
        <taxon>Saccharomycotina</taxon>
        <taxon>Pichiomycetes</taxon>
        <taxon>Debaryomycetaceae</taxon>
        <taxon>Meyerozyma</taxon>
    </lineage>
</organism>
<dbReference type="PANTHER" id="PTHR10663:SF375">
    <property type="entry name" value="LD29171P"/>
    <property type="match status" value="1"/>
</dbReference>
<dbReference type="InParanoid" id="A5DFQ7"/>
<dbReference type="KEGG" id="pgu:PGUG_02108"/>
<dbReference type="Gene3D" id="1.10.220.20">
    <property type="match status" value="1"/>
</dbReference>
<dbReference type="OrthoDB" id="18431at2759"/>
<evidence type="ECO:0000313" key="4">
    <source>
        <dbReference type="Proteomes" id="UP000001997"/>
    </source>
</evidence>
<dbReference type="InterPro" id="IPR000904">
    <property type="entry name" value="Sec7_dom"/>
</dbReference>
<reference evidence="3 4" key="1">
    <citation type="journal article" date="2009" name="Nature">
        <title>Evolution of pathogenicity and sexual reproduction in eight Candida genomes.</title>
        <authorList>
            <person name="Butler G."/>
            <person name="Rasmussen M.D."/>
            <person name="Lin M.F."/>
            <person name="Santos M.A."/>
            <person name="Sakthikumar S."/>
            <person name="Munro C.A."/>
            <person name="Rheinbay E."/>
            <person name="Grabherr M."/>
            <person name="Forche A."/>
            <person name="Reedy J.L."/>
            <person name="Agrafioti I."/>
            <person name="Arnaud M.B."/>
            <person name="Bates S."/>
            <person name="Brown A.J."/>
            <person name="Brunke S."/>
            <person name="Costanzo M.C."/>
            <person name="Fitzpatrick D.A."/>
            <person name="de Groot P.W."/>
            <person name="Harris D."/>
            <person name="Hoyer L.L."/>
            <person name="Hube B."/>
            <person name="Klis F.M."/>
            <person name="Kodira C."/>
            <person name="Lennard N."/>
            <person name="Logue M.E."/>
            <person name="Martin R."/>
            <person name="Neiman A.M."/>
            <person name="Nikolaou E."/>
            <person name="Quail M.A."/>
            <person name="Quinn J."/>
            <person name="Santos M.C."/>
            <person name="Schmitzberger F.F."/>
            <person name="Sherlock G."/>
            <person name="Shah P."/>
            <person name="Silverstein K.A."/>
            <person name="Skrzypek M.S."/>
            <person name="Soll D."/>
            <person name="Staggs R."/>
            <person name="Stansfield I."/>
            <person name="Stumpf M.P."/>
            <person name="Sudbery P.E."/>
            <person name="Srikantha T."/>
            <person name="Zeng Q."/>
            <person name="Berman J."/>
            <person name="Berriman M."/>
            <person name="Heitman J."/>
            <person name="Gow N.A."/>
            <person name="Lorenz M.C."/>
            <person name="Birren B.W."/>
            <person name="Kellis M."/>
            <person name="Cuomo C.A."/>
        </authorList>
    </citation>
    <scope>NUCLEOTIDE SEQUENCE [LARGE SCALE GENOMIC DNA]</scope>
    <source>
        <strain evidence="4">ATCC 6260 / CBS 566 / DSM 6381 / JCM 1539 / NBRC 10279 / NRRL Y-324</strain>
    </source>
</reference>
<keyword evidence="4" id="KW-1185">Reference proteome</keyword>
<gene>
    <name evidence="3" type="ORF">PGUG_02108</name>
</gene>
<feature type="domain" description="Mon2/Sec7/BIG1-like HUS" evidence="2">
    <location>
        <begin position="2"/>
        <end position="42"/>
    </location>
</feature>
<dbReference type="eggNOG" id="KOG0929">
    <property type="taxonomic scope" value="Eukaryota"/>
</dbReference>
<dbReference type="Pfam" id="PF12783">
    <property type="entry name" value="Sec7-like_HUS"/>
    <property type="match status" value="1"/>
</dbReference>
<dbReference type="STRING" id="294746.A5DFQ7"/>
<accession>A5DFQ7</accession>
<dbReference type="Pfam" id="PF01369">
    <property type="entry name" value="Sec7"/>
    <property type="match status" value="1"/>
</dbReference>
<protein>
    <submittedName>
        <fullName evidence="3">Uncharacterized protein</fullName>
    </submittedName>
</protein>
<dbReference type="InterPro" id="IPR032691">
    <property type="entry name" value="Mon2/Sec7/BIG1-like_HUS"/>
</dbReference>
<name>A5DFQ7_PICGU</name>
<dbReference type="RefSeq" id="XP_001486437.2">
    <property type="nucleotide sequence ID" value="XM_001486387.1"/>
</dbReference>
<sequence length="235" mass="26558">MRTSTAHQKRYLLSIIERLCNDSRCIIEFYLNYDCDSTMPSICEKIVDLLTKLSLSRIEVTPQQRAAFYDNRRKGISVYDISKIANLTSSTKSSKPPEPDVYNMYPLEFALKISALSCNVALLRSLYSWAQKGITFKEEATRSSHDTTAPTPLLDSSKSTAFNSRNASFVNGSALEISDVDDPEQFENSKQRKKAFLEGVKLFNQKAKKGIEHFLQHHFIPSDSPKDIAQVFVGN</sequence>
<evidence type="ECO:0000313" key="3">
    <source>
        <dbReference type="EMBL" id="EDK38010.2"/>
    </source>
</evidence>
<dbReference type="GO" id="GO:0005085">
    <property type="term" value="F:guanyl-nucleotide exchange factor activity"/>
    <property type="evidence" value="ECO:0007669"/>
    <property type="project" value="InterPro"/>
</dbReference>
<dbReference type="SUPFAM" id="SSF48425">
    <property type="entry name" value="Sec7 domain"/>
    <property type="match status" value="1"/>
</dbReference>
<dbReference type="GO" id="GO:0005794">
    <property type="term" value="C:Golgi apparatus"/>
    <property type="evidence" value="ECO:0007669"/>
    <property type="project" value="UniProtKB-ARBA"/>
</dbReference>
<proteinExistence type="predicted"/>
<dbReference type="EMBL" id="CH408156">
    <property type="protein sequence ID" value="EDK38010.2"/>
    <property type="molecule type" value="Genomic_DNA"/>
</dbReference>